<proteinExistence type="predicted"/>
<name>A0ABM6F5F7_9BURK</name>
<protein>
    <recommendedName>
        <fullName evidence="3">DUF1508 domain-containing protein</fullName>
    </recommendedName>
</protein>
<dbReference type="Proteomes" id="UP000177515">
    <property type="component" value="Chromosome 1"/>
</dbReference>
<evidence type="ECO:0000313" key="1">
    <source>
        <dbReference type="EMBL" id="AOZ06677.1"/>
    </source>
</evidence>
<accession>A0ABM6F5F7</accession>
<reference evidence="1 2" key="1">
    <citation type="submission" date="2016-10" db="EMBL/GenBank/DDBJ databases">
        <title>Complete genome sequences of three Cupriavidus strains isolated from various Malaysian environments.</title>
        <authorList>
            <person name="Abdullah A.A.-A."/>
            <person name="Shafie N.A.H."/>
            <person name="Lau N.S."/>
        </authorList>
    </citation>
    <scope>NUCLEOTIDE SEQUENCE [LARGE SCALE GENOMIC DNA]</scope>
    <source>
        <strain evidence="1 2">USMAA1020</strain>
    </source>
</reference>
<organism evidence="1 2">
    <name type="scientific">Cupriavidus malaysiensis</name>
    <dbReference type="NCBI Taxonomy" id="367825"/>
    <lineage>
        <taxon>Bacteria</taxon>
        <taxon>Pseudomonadati</taxon>
        <taxon>Pseudomonadota</taxon>
        <taxon>Betaproteobacteria</taxon>
        <taxon>Burkholderiales</taxon>
        <taxon>Burkholderiaceae</taxon>
        <taxon>Cupriavidus</taxon>
    </lineage>
</organism>
<dbReference type="EMBL" id="CP017754">
    <property type="protein sequence ID" value="AOZ06677.1"/>
    <property type="molecule type" value="Genomic_DNA"/>
</dbReference>
<evidence type="ECO:0000313" key="2">
    <source>
        <dbReference type="Proteomes" id="UP000177515"/>
    </source>
</evidence>
<sequence>MEFRYRGREILIHVRLVTSGHWDWSYVVRGHGHRQNAGELASSEAVAIDEALAAAKREVDQVAADGED</sequence>
<keyword evidence="2" id="KW-1185">Reference proteome</keyword>
<dbReference type="RefSeq" id="WP_071069760.1">
    <property type="nucleotide sequence ID" value="NZ_CP017754.1"/>
</dbReference>
<gene>
    <name evidence="1" type="ORF">BKK80_13290</name>
</gene>
<evidence type="ECO:0008006" key="3">
    <source>
        <dbReference type="Google" id="ProtNLM"/>
    </source>
</evidence>